<evidence type="ECO:0000313" key="1">
    <source>
        <dbReference type="EMBL" id="CAH1442742.1"/>
    </source>
</evidence>
<accession>A0AAU9NY64</accession>
<evidence type="ECO:0000313" key="2">
    <source>
        <dbReference type="Proteomes" id="UP001157418"/>
    </source>
</evidence>
<keyword evidence="2" id="KW-1185">Reference proteome</keyword>
<gene>
    <name evidence="1" type="ORF">LVIROSA_LOCUS28709</name>
</gene>
<protein>
    <submittedName>
        <fullName evidence="1">Uncharacterized protein</fullName>
    </submittedName>
</protein>
<dbReference type="EMBL" id="CAKMRJ010005412">
    <property type="protein sequence ID" value="CAH1442742.1"/>
    <property type="molecule type" value="Genomic_DNA"/>
</dbReference>
<proteinExistence type="predicted"/>
<dbReference type="Proteomes" id="UP001157418">
    <property type="component" value="Unassembled WGS sequence"/>
</dbReference>
<name>A0AAU9NY64_9ASTR</name>
<sequence length="78" mass="9154">MVTYFFHIGNINHYTDEHKSICILPSLSPSRGIFATNLNRFLIIGFFQFSRFFVGNIQSHPPLESFVIYNEFLILLRI</sequence>
<comment type="caution">
    <text evidence="1">The sequence shown here is derived from an EMBL/GenBank/DDBJ whole genome shotgun (WGS) entry which is preliminary data.</text>
</comment>
<dbReference type="AlphaFoldDB" id="A0AAU9NY64"/>
<reference evidence="1 2" key="1">
    <citation type="submission" date="2022-01" db="EMBL/GenBank/DDBJ databases">
        <authorList>
            <person name="Xiong W."/>
            <person name="Schranz E."/>
        </authorList>
    </citation>
    <scope>NUCLEOTIDE SEQUENCE [LARGE SCALE GENOMIC DNA]</scope>
</reference>
<organism evidence="1 2">
    <name type="scientific">Lactuca virosa</name>
    <dbReference type="NCBI Taxonomy" id="75947"/>
    <lineage>
        <taxon>Eukaryota</taxon>
        <taxon>Viridiplantae</taxon>
        <taxon>Streptophyta</taxon>
        <taxon>Embryophyta</taxon>
        <taxon>Tracheophyta</taxon>
        <taxon>Spermatophyta</taxon>
        <taxon>Magnoliopsida</taxon>
        <taxon>eudicotyledons</taxon>
        <taxon>Gunneridae</taxon>
        <taxon>Pentapetalae</taxon>
        <taxon>asterids</taxon>
        <taxon>campanulids</taxon>
        <taxon>Asterales</taxon>
        <taxon>Asteraceae</taxon>
        <taxon>Cichorioideae</taxon>
        <taxon>Cichorieae</taxon>
        <taxon>Lactucinae</taxon>
        <taxon>Lactuca</taxon>
    </lineage>
</organism>